<dbReference type="GO" id="GO:0022857">
    <property type="term" value="F:transmembrane transporter activity"/>
    <property type="evidence" value="ECO:0007669"/>
    <property type="project" value="InterPro"/>
</dbReference>
<evidence type="ECO:0000256" key="3">
    <source>
        <dbReference type="ARBA" id="ARBA00022475"/>
    </source>
</evidence>
<evidence type="ECO:0000256" key="4">
    <source>
        <dbReference type="ARBA" id="ARBA00022692"/>
    </source>
</evidence>
<comment type="subcellular location">
    <subcellularLocation>
        <location evidence="1">Cell membrane</location>
        <topology evidence="1">Single-pass membrane protein</topology>
    </subcellularLocation>
    <subcellularLocation>
        <location evidence="7">Cell membrane</location>
        <topology evidence="7">Single-pass type II membrane protein</topology>
    </subcellularLocation>
</comment>
<comment type="caution">
    <text evidence="9">The sequence shown here is derived from an EMBL/GenBank/DDBJ whole genome shotgun (WGS) entry which is preliminary data.</text>
</comment>
<dbReference type="Pfam" id="PF02472">
    <property type="entry name" value="ExbD"/>
    <property type="match status" value="1"/>
</dbReference>
<reference evidence="9 10" key="1">
    <citation type="submission" date="2022-08" db="EMBL/GenBank/DDBJ databases">
        <authorList>
            <person name="Zeman M."/>
            <person name="Kubasova T."/>
        </authorList>
    </citation>
    <scope>NUCLEOTIDE SEQUENCE [LARGE SCALE GENOMIC DNA]</scope>
    <source>
        <strain evidence="9 10">ET62</strain>
    </source>
</reference>
<accession>A0AAW5N2T6</accession>
<dbReference type="InterPro" id="IPR003400">
    <property type="entry name" value="ExbD"/>
</dbReference>
<dbReference type="AlphaFoldDB" id="A0AAW5N2T6"/>
<evidence type="ECO:0000256" key="8">
    <source>
        <dbReference type="SAM" id="Coils"/>
    </source>
</evidence>
<keyword evidence="8" id="KW-0175">Coiled coil</keyword>
<comment type="similarity">
    <text evidence="2 7">Belongs to the ExbD/TolR family.</text>
</comment>
<keyword evidence="3" id="KW-1003">Cell membrane</keyword>
<evidence type="ECO:0000256" key="6">
    <source>
        <dbReference type="ARBA" id="ARBA00023136"/>
    </source>
</evidence>
<keyword evidence="7" id="KW-0653">Protein transport</keyword>
<dbReference type="GO" id="GO:0015031">
    <property type="term" value="P:protein transport"/>
    <property type="evidence" value="ECO:0007669"/>
    <property type="project" value="UniProtKB-KW"/>
</dbReference>
<dbReference type="PANTHER" id="PTHR30558:SF3">
    <property type="entry name" value="BIOPOLYMER TRANSPORT PROTEIN EXBD-RELATED"/>
    <property type="match status" value="1"/>
</dbReference>
<dbReference type="RefSeq" id="WP_235300989.1">
    <property type="nucleotide sequence ID" value="NZ_JADYTI010000024.1"/>
</dbReference>
<keyword evidence="7" id="KW-0813">Transport</keyword>
<proteinExistence type="inferred from homology"/>
<sequence length="213" mass="24136">MAEIQESGDKKGKGSKQKKMSIRVDFTPMVDMNMLLITFFMLCTSLSKPQTMEISMPSNDKNITEEQQNKVKASQALTLLLDADNKLYYYEGEPDYDNYASLKETTYEADGLRKILLRKNADAVKKVRELKEKKARLEITEEECKKQIAEVKSGKNTPTVIIKPTDRSTYKNLVDALDEMQICSIGKYVIVDVAEGDQVLLDHYHQGSDAAHV</sequence>
<gene>
    <name evidence="9" type="ORF">NW209_12570</name>
</gene>
<evidence type="ECO:0000256" key="7">
    <source>
        <dbReference type="RuleBase" id="RU003879"/>
    </source>
</evidence>
<evidence type="ECO:0000313" key="9">
    <source>
        <dbReference type="EMBL" id="MCR8874831.1"/>
    </source>
</evidence>
<evidence type="ECO:0000256" key="5">
    <source>
        <dbReference type="ARBA" id="ARBA00022989"/>
    </source>
</evidence>
<evidence type="ECO:0000313" key="10">
    <source>
        <dbReference type="Proteomes" id="UP001204579"/>
    </source>
</evidence>
<keyword evidence="6" id="KW-0472">Membrane</keyword>
<protein>
    <submittedName>
        <fullName evidence="9">Biopolymer transporter ExbD</fullName>
    </submittedName>
</protein>
<keyword evidence="10" id="KW-1185">Reference proteome</keyword>
<keyword evidence="4 7" id="KW-0812">Transmembrane</keyword>
<keyword evidence="5" id="KW-1133">Transmembrane helix</keyword>
<dbReference type="PANTHER" id="PTHR30558">
    <property type="entry name" value="EXBD MEMBRANE COMPONENT OF PMF-DRIVEN MACROMOLECULE IMPORT SYSTEM"/>
    <property type="match status" value="1"/>
</dbReference>
<evidence type="ECO:0000256" key="1">
    <source>
        <dbReference type="ARBA" id="ARBA00004162"/>
    </source>
</evidence>
<dbReference type="EMBL" id="JANRHJ010000014">
    <property type="protein sequence ID" value="MCR8874831.1"/>
    <property type="molecule type" value="Genomic_DNA"/>
</dbReference>
<feature type="coiled-coil region" evidence="8">
    <location>
        <begin position="113"/>
        <end position="150"/>
    </location>
</feature>
<evidence type="ECO:0000256" key="2">
    <source>
        <dbReference type="ARBA" id="ARBA00005811"/>
    </source>
</evidence>
<dbReference type="GO" id="GO:0005886">
    <property type="term" value="C:plasma membrane"/>
    <property type="evidence" value="ECO:0007669"/>
    <property type="project" value="UniProtKB-SubCell"/>
</dbReference>
<organism evidence="9 10">
    <name type="scientific">Phocaeicola barnesiae</name>
    <dbReference type="NCBI Taxonomy" id="376804"/>
    <lineage>
        <taxon>Bacteria</taxon>
        <taxon>Pseudomonadati</taxon>
        <taxon>Bacteroidota</taxon>
        <taxon>Bacteroidia</taxon>
        <taxon>Bacteroidales</taxon>
        <taxon>Bacteroidaceae</taxon>
        <taxon>Phocaeicola</taxon>
    </lineage>
</organism>
<dbReference type="Proteomes" id="UP001204579">
    <property type="component" value="Unassembled WGS sequence"/>
</dbReference>
<name>A0AAW5N2T6_9BACT</name>